<sequence>MNDDQMTTPELAPPSPNYCTTPTRGRLEESGWLQYRNSWVSDGSSSHLASSDSLTNAWAPTVHKLCHNQAFCGLCDAQLHLQFTCGDPTILPYELIYSRKRSTVGHNVRLSRTWEVLDVCASRLITLTPLEHGAPFETLLSVHLFYSKIKFVKHAPLLLEEIG</sequence>
<comment type="caution">
    <text evidence="2">The sequence shown here is derived from an EMBL/GenBank/DDBJ whole genome shotgun (WGS) entry which is preliminary data.</text>
</comment>
<gene>
    <name evidence="2" type="ORF">AVEN_155867_1</name>
</gene>
<dbReference type="AlphaFoldDB" id="A0A4Y2WT02"/>
<reference evidence="2 3" key="1">
    <citation type="journal article" date="2019" name="Sci. Rep.">
        <title>Orb-weaving spider Araneus ventricosus genome elucidates the spidroin gene catalogue.</title>
        <authorList>
            <person name="Kono N."/>
            <person name="Nakamura H."/>
            <person name="Ohtoshi R."/>
            <person name="Moran D.A.P."/>
            <person name="Shinohara A."/>
            <person name="Yoshida Y."/>
            <person name="Fujiwara M."/>
            <person name="Mori M."/>
            <person name="Tomita M."/>
            <person name="Arakawa K."/>
        </authorList>
    </citation>
    <scope>NUCLEOTIDE SEQUENCE [LARGE SCALE GENOMIC DNA]</scope>
</reference>
<accession>A0A4Y2WT02</accession>
<feature type="region of interest" description="Disordered" evidence="1">
    <location>
        <begin position="1"/>
        <end position="20"/>
    </location>
</feature>
<dbReference type="EMBL" id="BGPR01065470">
    <property type="protein sequence ID" value="GBO40281.1"/>
    <property type="molecule type" value="Genomic_DNA"/>
</dbReference>
<evidence type="ECO:0000256" key="1">
    <source>
        <dbReference type="SAM" id="MobiDB-lite"/>
    </source>
</evidence>
<dbReference type="Proteomes" id="UP000499080">
    <property type="component" value="Unassembled WGS sequence"/>
</dbReference>
<proteinExistence type="predicted"/>
<evidence type="ECO:0000313" key="3">
    <source>
        <dbReference type="Proteomes" id="UP000499080"/>
    </source>
</evidence>
<protein>
    <submittedName>
        <fullName evidence="2">Uncharacterized protein</fullName>
    </submittedName>
</protein>
<keyword evidence="3" id="KW-1185">Reference proteome</keyword>
<evidence type="ECO:0000313" key="2">
    <source>
        <dbReference type="EMBL" id="GBO40281.1"/>
    </source>
</evidence>
<organism evidence="2 3">
    <name type="scientific">Araneus ventricosus</name>
    <name type="common">Orbweaver spider</name>
    <name type="synonym">Epeira ventricosa</name>
    <dbReference type="NCBI Taxonomy" id="182803"/>
    <lineage>
        <taxon>Eukaryota</taxon>
        <taxon>Metazoa</taxon>
        <taxon>Ecdysozoa</taxon>
        <taxon>Arthropoda</taxon>
        <taxon>Chelicerata</taxon>
        <taxon>Arachnida</taxon>
        <taxon>Araneae</taxon>
        <taxon>Araneomorphae</taxon>
        <taxon>Entelegynae</taxon>
        <taxon>Araneoidea</taxon>
        <taxon>Araneidae</taxon>
        <taxon>Araneus</taxon>
    </lineage>
</organism>
<name>A0A4Y2WT02_ARAVE</name>